<dbReference type="InterPro" id="IPR009678">
    <property type="entry name" value="Phage_tail_completion_R"/>
</dbReference>
<protein>
    <submittedName>
        <fullName evidence="1">P2 phage tail completion protein R (GpR)</fullName>
    </submittedName>
</protein>
<accession>A0AAX2J3N6</accession>
<dbReference type="AlphaFoldDB" id="A0AAX2J3N6"/>
<gene>
    <name evidence="1" type="ORF">NCTC10529_01031</name>
</gene>
<dbReference type="EMBL" id="LS483426">
    <property type="protein sequence ID" value="SQH24836.1"/>
    <property type="molecule type" value="Genomic_DNA"/>
</dbReference>
<dbReference type="GeneID" id="93262334"/>
<organism evidence="1 2">
    <name type="scientific">Kingella kingae</name>
    <dbReference type="NCBI Taxonomy" id="504"/>
    <lineage>
        <taxon>Bacteria</taxon>
        <taxon>Pseudomonadati</taxon>
        <taxon>Pseudomonadota</taxon>
        <taxon>Betaproteobacteria</taxon>
        <taxon>Neisseriales</taxon>
        <taxon>Neisseriaceae</taxon>
        <taxon>Kingella</taxon>
    </lineage>
</organism>
<reference evidence="1 2" key="1">
    <citation type="submission" date="2018-06" db="EMBL/GenBank/DDBJ databases">
        <authorList>
            <consortium name="Pathogen Informatics"/>
            <person name="Doyle S."/>
        </authorList>
    </citation>
    <scope>NUCLEOTIDE SEQUENCE [LARGE SCALE GENOMIC DNA]</scope>
    <source>
        <strain evidence="1 2">NCTC10529</strain>
    </source>
</reference>
<dbReference type="RefSeq" id="WP_003785636.1">
    <property type="nucleotide sequence ID" value="NZ_CP091518.1"/>
</dbReference>
<evidence type="ECO:0000313" key="2">
    <source>
        <dbReference type="Proteomes" id="UP000248598"/>
    </source>
</evidence>
<dbReference type="Pfam" id="PF06891">
    <property type="entry name" value="P2_Phage_GpR"/>
    <property type="match status" value="1"/>
</dbReference>
<dbReference type="Proteomes" id="UP000248598">
    <property type="component" value="Chromosome 1"/>
</dbReference>
<proteinExistence type="predicted"/>
<name>A0AAX2J3N6_KINKI</name>
<sequence>MEKPKSLRTALETALPELRDNPDKLHLYITNGQVEAHKGTLGYTDHYTLTLLITDFVGNIDVLKVAIINWLQTNQPDILGQGSVIPNAFTFEADLNGHSSADLLIELKLNERTTALIDEHNNVHITHPAEPQRDTDLATTLGL</sequence>
<evidence type="ECO:0000313" key="1">
    <source>
        <dbReference type="EMBL" id="SQH24836.1"/>
    </source>
</evidence>